<feature type="compositionally biased region" description="Polar residues" evidence="1">
    <location>
        <begin position="142"/>
        <end position="161"/>
    </location>
</feature>
<feature type="region of interest" description="Disordered" evidence="1">
    <location>
        <begin position="83"/>
        <end position="102"/>
    </location>
</feature>
<evidence type="ECO:0000256" key="1">
    <source>
        <dbReference type="SAM" id="MobiDB-lite"/>
    </source>
</evidence>
<proteinExistence type="predicted"/>
<dbReference type="HOGENOM" id="CLU_039755_3_0_1"/>
<dbReference type="AlphaFoldDB" id="A0A022VMS7"/>
<feature type="region of interest" description="Disordered" evidence="1">
    <location>
        <begin position="116"/>
        <end position="169"/>
    </location>
</feature>
<name>A0A022VMS7_TRIRU</name>
<dbReference type="OrthoDB" id="4172088at2759"/>
<dbReference type="EMBL" id="KK207950">
    <property type="protein sequence ID" value="EZF47219.1"/>
    <property type="molecule type" value="Genomic_DNA"/>
</dbReference>
<sequence>MDEHCPGYGFDDEERVRLIAEVRELLQTVSTSSALWACLWLSDLPRLERLVADASSPSNKTLDALSFASFDSITKQWLQLPGSGIETSSKKPSPAPKPGSLGREAAMNRIALTASSTGAAADEPAVQAPQTPPRAAKRPRLQSRSPSPLGSGSTASRSQSAARDCRERDGDRCTITKAYHPIDVAHIYPYSMRNTTERGPGHNFWNLLSYFWTEEHVNSWYESVFPRGTEVVENLLCLAPQMHRYHGSSLFALKPIHISDDKKRLLAKFYWLTSHQKSDSVDISTVPTLPSNLTGRGDMHKAWNIVTEKKIISGDEIVFETSDPENLPLPDWNLLDMQWTLQRVAALTGAADMLLDDSEDDDSDDGGIEWDEGPTVYSQEVWEEDRAGLRDALFNPPPIPQTKIMGHA</sequence>
<gene>
    <name evidence="3" type="ORF">H103_09001</name>
</gene>
<evidence type="ECO:0000313" key="3">
    <source>
        <dbReference type="EMBL" id="EZF47219.1"/>
    </source>
</evidence>
<dbReference type="Proteomes" id="UP000023758">
    <property type="component" value="Unassembled WGS sequence"/>
</dbReference>
<dbReference type="Pfam" id="PF13391">
    <property type="entry name" value="HNH_2"/>
    <property type="match status" value="1"/>
</dbReference>
<evidence type="ECO:0000259" key="2">
    <source>
        <dbReference type="Pfam" id="PF13391"/>
    </source>
</evidence>
<dbReference type="InterPro" id="IPR003615">
    <property type="entry name" value="HNH_nuc"/>
</dbReference>
<reference evidence="3" key="1">
    <citation type="submission" date="2014-02" db="EMBL/GenBank/DDBJ databases">
        <title>The Genome Sequence of Trichophyton rubrum (morphotype fischeri) CBS 288.86.</title>
        <authorList>
            <consortium name="The Broad Institute Genomics Platform"/>
            <person name="Cuomo C.A."/>
            <person name="White T.C."/>
            <person name="Graser Y."/>
            <person name="Martinez-Rossi N."/>
            <person name="Heitman J."/>
            <person name="Young S.K."/>
            <person name="Zeng Q."/>
            <person name="Gargeya S."/>
            <person name="Abouelleil A."/>
            <person name="Alvarado L."/>
            <person name="Chapman S.B."/>
            <person name="Gainer-Dewar J."/>
            <person name="Goldberg J."/>
            <person name="Griggs A."/>
            <person name="Gujja S."/>
            <person name="Hansen M."/>
            <person name="Howarth C."/>
            <person name="Imamovic A."/>
            <person name="Larimer J."/>
            <person name="Martinez D."/>
            <person name="Murphy C."/>
            <person name="Pearson M.D."/>
            <person name="Persinoti G."/>
            <person name="Poon T."/>
            <person name="Priest M."/>
            <person name="Roberts A.D."/>
            <person name="Saif S."/>
            <person name="Shea T.D."/>
            <person name="Sykes S.N."/>
            <person name="Wortman J."/>
            <person name="Nusbaum C."/>
            <person name="Birren B."/>
        </authorList>
    </citation>
    <scope>NUCLEOTIDE SEQUENCE [LARGE SCALE GENOMIC DNA]</scope>
    <source>
        <strain evidence="3">CBS 288.86</strain>
    </source>
</reference>
<accession>A0A022VMS7</accession>
<feature type="domain" description="HNH nuclease" evidence="2">
    <location>
        <begin position="173"/>
        <end position="253"/>
    </location>
</feature>
<organism evidence="3">
    <name type="scientific">Trichophyton rubrum CBS 288.86</name>
    <dbReference type="NCBI Taxonomy" id="1215330"/>
    <lineage>
        <taxon>Eukaryota</taxon>
        <taxon>Fungi</taxon>
        <taxon>Dikarya</taxon>
        <taxon>Ascomycota</taxon>
        <taxon>Pezizomycotina</taxon>
        <taxon>Eurotiomycetes</taxon>
        <taxon>Eurotiomycetidae</taxon>
        <taxon>Onygenales</taxon>
        <taxon>Arthrodermataceae</taxon>
        <taxon>Trichophyton</taxon>
    </lineage>
</organism>
<protein>
    <recommendedName>
        <fullName evidence="2">HNH nuclease domain-containing protein</fullName>
    </recommendedName>
</protein>